<evidence type="ECO:0000259" key="6">
    <source>
        <dbReference type="Pfam" id="PF08281"/>
    </source>
</evidence>
<dbReference type="Gene3D" id="1.10.10.10">
    <property type="entry name" value="Winged helix-like DNA-binding domain superfamily/Winged helix DNA-binding domain"/>
    <property type="match status" value="1"/>
</dbReference>
<name>A0A916VT76_9RHOB</name>
<keyword evidence="3" id="KW-0731">Sigma factor</keyword>
<dbReference type="InterPro" id="IPR013249">
    <property type="entry name" value="RNA_pol_sigma70_r4_t2"/>
</dbReference>
<gene>
    <name evidence="7" type="ORF">GCM10011498_34550</name>
</gene>
<reference evidence="7" key="1">
    <citation type="journal article" date="2014" name="Int. J. Syst. Evol. Microbiol.">
        <title>Complete genome sequence of Corynebacterium casei LMG S-19264T (=DSM 44701T), isolated from a smear-ripened cheese.</title>
        <authorList>
            <consortium name="US DOE Joint Genome Institute (JGI-PGF)"/>
            <person name="Walter F."/>
            <person name="Albersmeier A."/>
            <person name="Kalinowski J."/>
            <person name="Ruckert C."/>
        </authorList>
    </citation>
    <scope>NUCLEOTIDE SEQUENCE</scope>
    <source>
        <strain evidence="7">CGMCC 1.15880</strain>
    </source>
</reference>
<comment type="caution">
    <text evidence="7">The sequence shown here is derived from an EMBL/GenBank/DDBJ whole genome shotgun (WGS) entry which is preliminary data.</text>
</comment>
<evidence type="ECO:0000256" key="2">
    <source>
        <dbReference type="ARBA" id="ARBA00023015"/>
    </source>
</evidence>
<keyword evidence="4" id="KW-0804">Transcription</keyword>
<evidence type="ECO:0000256" key="4">
    <source>
        <dbReference type="ARBA" id="ARBA00023163"/>
    </source>
</evidence>
<dbReference type="GO" id="GO:0003677">
    <property type="term" value="F:DNA binding"/>
    <property type="evidence" value="ECO:0007669"/>
    <property type="project" value="InterPro"/>
</dbReference>
<dbReference type="PANTHER" id="PTHR43133:SF25">
    <property type="entry name" value="RNA POLYMERASE SIGMA FACTOR RFAY-RELATED"/>
    <property type="match status" value="1"/>
</dbReference>
<dbReference type="NCBIfam" id="TIGR02937">
    <property type="entry name" value="sigma70-ECF"/>
    <property type="match status" value="1"/>
</dbReference>
<evidence type="ECO:0000313" key="7">
    <source>
        <dbReference type="EMBL" id="GGA30462.1"/>
    </source>
</evidence>
<dbReference type="InterPro" id="IPR007627">
    <property type="entry name" value="RNA_pol_sigma70_r2"/>
</dbReference>
<dbReference type="InterPro" id="IPR014284">
    <property type="entry name" value="RNA_pol_sigma-70_dom"/>
</dbReference>
<dbReference type="Gene3D" id="1.10.1740.10">
    <property type="match status" value="1"/>
</dbReference>
<dbReference type="EMBL" id="BMKA01000007">
    <property type="protein sequence ID" value="GGA30462.1"/>
    <property type="molecule type" value="Genomic_DNA"/>
</dbReference>
<feature type="domain" description="RNA polymerase sigma-70 region 2" evidence="5">
    <location>
        <begin position="9"/>
        <end position="72"/>
    </location>
</feature>
<dbReference type="Pfam" id="PF08281">
    <property type="entry name" value="Sigma70_r4_2"/>
    <property type="match status" value="1"/>
</dbReference>
<dbReference type="RefSeq" id="WP_188678290.1">
    <property type="nucleotide sequence ID" value="NZ_BMKA01000007.1"/>
</dbReference>
<dbReference type="GO" id="GO:0006352">
    <property type="term" value="P:DNA-templated transcription initiation"/>
    <property type="evidence" value="ECO:0007669"/>
    <property type="project" value="InterPro"/>
</dbReference>
<dbReference type="SUPFAM" id="SSF88946">
    <property type="entry name" value="Sigma2 domain of RNA polymerase sigma factors"/>
    <property type="match status" value="1"/>
</dbReference>
<reference evidence="7" key="2">
    <citation type="submission" date="2020-09" db="EMBL/GenBank/DDBJ databases">
        <authorList>
            <person name="Sun Q."/>
            <person name="Zhou Y."/>
        </authorList>
    </citation>
    <scope>NUCLEOTIDE SEQUENCE</scope>
    <source>
        <strain evidence="7">CGMCC 1.15880</strain>
    </source>
</reference>
<comment type="similarity">
    <text evidence="1">Belongs to the sigma-70 factor family. ECF subfamily.</text>
</comment>
<dbReference type="InterPro" id="IPR039425">
    <property type="entry name" value="RNA_pol_sigma-70-like"/>
</dbReference>
<dbReference type="PANTHER" id="PTHR43133">
    <property type="entry name" value="RNA POLYMERASE ECF-TYPE SIGMA FACTO"/>
    <property type="match status" value="1"/>
</dbReference>
<evidence type="ECO:0000256" key="3">
    <source>
        <dbReference type="ARBA" id="ARBA00023082"/>
    </source>
</evidence>
<proteinExistence type="inferred from homology"/>
<dbReference type="InterPro" id="IPR013325">
    <property type="entry name" value="RNA_pol_sigma_r2"/>
</dbReference>
<dbReference type="SUPFAM" id="SSF88659">
    <property type="entry name" value="Sigma3 and sigma4 domains of RNA polymerase sigma factors"/>
    <property type="match status" value="1"/>
</dbReference>
<dbReference type="AlphaFoldDB" id="A0A916VT76"/>
<dbReference type="Proteomes" id="UP000628017">
    <property type="component" value="Unassembled WGS sequence"/>
</dbReference>
<feature type="domain" description="RNA polymerase sigma factor 70 region 4 type 2" evidence="6">
    <location>
        <begin position="101"/>
        <end position="150"/>
    </location>
</feature>
<organism evidence="7 8">
    <name type="scientific">Neptunicoccus cionae</name>
    <dbReference type="NCBI Taxonomy" id="2035344"/>
    <lineage>
        <taxon>Bacteria</taxon>
        <taxon>Pseudomonadati</taxon>
        <taxon>Pseudomonadota</taxon>
        <taxon>Alphaproteobacteria</taxon>
        <taxon>Rhodobacterales</taxon>
        <taxon>Paracoccaceae</taxon>
        <taxon>Neptunicoccus</taxon>
    </lineage>
</organism>
<evidence type="ECO:0000259" key="5">
    <source>
        <dbReference type="Pfam" id="PF04542"/>
    </source>
</evidence>
<keyword evidence="8" id="KW-1185">Reference proteome</keyword>
<evidence type="ECO:0000313" key="8">
    <source>
        <dbReference type="Proteomes" id="UP000628017"/>
    </source>
</evidence>
<protein>
    <submittedName>
        <fullName evidence="7">RNA polymerase sigma factor</fullName>
    </submittedName>
</protein>
<keyword evidence="2" id="KW-0805">Transcription regulation</keyword>
<dbReference type="InterPro" id="IPR013324">
    <property type="entry name" value="RNA_pol_sigma_r3/r4-like"/>
</dbReference>
<accession>A0A916VT76</accession>
<evidence type="ECO:0000256" key="1">
    <source>
        <dbReference type="ARBA" id="ARBA00010641"/>
    </source>
</evidence>
<dbReference type="Pfam" id="PF04542">
    <property type="entry name" value="Sigma70_r2"/>
    <property type="match status" value="1"/>
</dbReference>
<dbReference type="GO" id="GO:0016987">
    <property type="term" value="F:sigma factor activity"/>
    <property type="evidence" value="ECO:0007669"/>
    <property type="project" value="UniProtKB-KW"/>
</dbReference>
<sequence>MNRDKLFDHLEDLLVYAHHLTRNRDQAEDLVQDVVLHILSRETCLSDVEHPRRYMAVILRNLFLDQTRKKGRAPSHVPIDDQDPEDENADVYGALACAQTLAAIGRLPEEYRTVMRLRVDAGLSYSDMAEQLELPIGTVMSRMSRARSKLRDYL</sequence>
<dbReference type="CDD" id="cd06171">
    <property type="entry name" value="Sigma70_r4"/>
    <property type="match status" value="1"/>
</dbReference>
<dbReference type="InterPro" id="IPR036388">
    <property type="entry name" value="WH-like_DNA-bd_sf"/>
</dbReference>